<dbReference type="OrthoDB" id="3063237at2759"/>
<reference evidence="10 11" key="1">
    <citation type="journal article" date="2018" name="BMC Genomics">
        <title>Genomic evidence for intraspecific hybridization in a clonal and extremely halotolerant yeast.</title>
        <authorList>
            <person name="Gostincar C."/>
            <person name="Stajich J.E."/>
            <person name="Zupancic J."/>
            <person name="Zalar P."/>
            <person name="Gunde-Cimerman N."/>
        </authorList>
    </citation>
    <scope>NUCLEOTIDE SEQUENCE [LARGE SCALE GENOMIC DNA]</scope>
    <source>
        <strain evidence="10 11">EXF-6669</strain>
    </source>
</reference>
<accession>A0A3M6ZAC7</accession>
<keyword evidence="2" id="KW-0813">Transport</keyword>
<keyword evidence="6" id="KW-0333">Golgi apparatus</keyword>
<dbReference type="InterPro" id="IPR039899">
    <property type="entry name" value="BET1_SNARE"/>
</dbReference>
<gene>
    <name evidence="10" type="ORF">D0867_07842</name>
</gene>
<evidence type="ECO:0000313" key="11">
    <source>
        <dbReference type="Proteomes" id="UP000271337"/>
    </source>
</evidence>
<evidence type="ECO:0000256" key="2">
    <source>
        <dbReference type="ARBA" id="ARBA00022448"/>
    </source>
</evidence>
<evidence type="ECO:0000313" key="10">
    <source>
        <dbReference type="EMBL" id="RMY12190.1"/>
    </source>
</evidence>
<evidence type="ECO:0000256" key="3">
    <source>
        <dbReference type="ARBA" id="ARBA00022692"/>
    </source>
</evidence>
<comment type="caution">
    <text evidence="10">The sequence shown here is derived from an EMBL/GenBank/DDBJ whole genome shotgun (WGS) entry which is preliminary data.</text>
</comment>
<feature type="non-terminal residue" evidence="10">
    <location>
        <position position="1"/>
    </location>
</feature>
<evidence type="ECO:0000256" key="1">
    <source>
        <dbReference type="ARBA" id="ARBA00004394"/>
    </source>
</evidence>
<sequence>SGGHCASNDDVGFSFRVRFNFCQVRRGRAGVADSALRMRIWGLAKRLTTMSEAFERERQNNDSLAALQSKVSQLRHVTVDIYDQARDQGVIDSTSETFSTMTTSLKGSARRLGTMASQGNKVAILKLAGIVVGVCVLLYWICHWLFF</sequence>
<evidence type="ECO:0000256" key="4">
    <source>
        <dbReference type="ARBA" id="ARBA00022927"/>
    </source>
</evidence>
<evidence type="ECO:0000256" key="8">
    <source>
        <dbReference type="ARBA" id="ARBA00046280"/>
    </source>
</evidence>
<keyword evidence="3 9" id="KW-0812">Transmembrane</keyword>
<evidence type="ECO:0008006" key="12">
    <source>
        <dbReference type="Google" id="ProtNLM"/>
    </source>
</evidence>
<dbReference type="GO" id="GO:0000139">
    <property type="term" value="C:Golgi membrane"/>
    <property type="evidence" value="ECO:0007669"/>
    <property type="project" value="UniProtKB-SubCell"/>
</dbReference>
<protein>
    <recommendedName>
        <fullName evidence="12">t-SNARE coiled-coil homology domain-containing protein</fullName>
    </recommendedName>
</protein>
<name>A0A3M6ZAC7_HORWE</name>
<dbReference type="GO" id="GO:0015031">
    <property type="term" value="P:protein transport"/>
    <property type="evidence" value="ECO:0007669"/>
    <property type="project" value="UniProtKB-KW"/>
</dbReference>
<evidence type="ECO:0000256" key="9">
    <source>
        <dbReference type="SAM" id="Phobius"/>
    </source>
</evidence>
<dbReference type="SUPFAM" id="SSF58038">
    <property type="entry name" value="SNARE fusion complex"/>
    <property type="match status" value="1"/>
</dbReference>
<keyword evidence="7 9" id="KW-0472">Membrane</keyword>
<dbReference type="Proteomes" id="UP000271337">
    <property type="component" value="Unassembled WGS sequence"/>
</dbReference>
<evidence type="ECO:0000256" key="6">
    <source>
        <dbReference type="ARBA" id="ARBA00023034"/>
    </source>
</evidence>
<organism evidence="10 11">
    <name type="scientific">Hortaea werneckii</name>
    <name type="common">Black yeast</name>
    <name type="synonym">Cladosporium werneckii</name>
    <dbReference type="NCBI Taxonomy" id="91943"/>
    <lineage>
        <taxon>Eukaryota</taxon>
        <taxon>Fungi</taxon>
        <taxon>Dikarya</taxon>
        <taxon>Ascomycota</taxon>
        <taxon>Pezizomycotina</taxon>
        <taxon>Dothideomycetes</taxon>
        <taxon>Dothideomycetidae</taxon>
        <taxon>Mycosphaerellales</taxon>
        <taxon>Teratosphaeriaceae</taxon>
        <taxon>Hortaea</taxon>
    </lineage>
</organism>
<keyword evidence="5 9" id="KW-1133">Transmembrane helix</keyword>
<dbReference type="VEuPathDB" id="FungiDB:BTJ68_13921"/>
<dbReference type="AlphaFoldDB" id="A0A3M6ZAC7"/>
<comment type="subcellular location">
    <subcellularLocation>
        <location evidence="8">Endomembrane system</location>
        <topology evidence="8">Single-pass type IV membrane protein</topology>
    </subcellularLocation>
    <subcellularLocation>
        <location evidence="1">Golgi apparatus membrane</location>
    </subcellularLocation>
</comment>
<dbReference type="CDD" id="cd15853">
    <property type="entry name" value="SNARE_Bet1"/>
    <property type="match status" value="1"/>
</dbReference>
<evidence type="ECO:0000256" key="5">
    <source>
        <dbReference type="ARBA" id="ARBA00022989"/>
    </source>
</evidence>
<evidence type="ECO:0000256" key="7">
    <source>
        <dbReference type="ARBA" id="ARBA00023136"/>
    </source>
</evidence>
<dbReference type="EMBL" id="QWIL01000843">
    <property type="protein sequence ID" value="RMY12190.1"/>
    <property type="molecule type" value="Genomic_DNA"/>
</dbReference>
<keyword evidence="4" id="KW-0653">Protein transport</keyword>
<dbReference type="PANTHER" id="PTHR12791">
    <property type="entry name" value="GOLGI SNARE BET1-RELATED"/>
    <property type="match status" value="1"/>
</dbReference>
<feature type="transmembrane region" description="Helical" evidence="9">
    <location>
        <begin position="124"/>
        <end position="146"/>
    </location>
</feature>
<proteinExistence type="predicted"/>